<dbReference type="Proteomes" id="UP001165074">
    <property type="component" value="Unassembled WGS sequence"/>
</dbReference>
<reference evidence="6" key="1">
    <citation type="submission" date="2023-03" db="EMBL/GenBank/DDBJ databases">
        <title>Actinoallomurus iriomotensis NBRC 103684.</title>
        <authorList>
            <person name="Ichikawa N."/>
            <person name="Sato H."/>
            <person name="Tonouchi N."/>
        </authorList>
    </citation>
    <scope>NUCLEOTIDE SEQUENCE</scope>
    <source>
        <strain evidence="6">NBRC 103684</strain>
    </source>
</reference>
<keyword evidence="3" id="KW-0418">Kinase</keyword>
<evidence type="ECO:0000259" key="5">
    <source>
        <dbReference type="Pfam" id="PF00454"/>
    </source>
</evidence>
<name>A0A9W6SB54_9ACTN</name>
<keyword evidence="7" id="KW-1185">Reference proteome</keyword>
<sequence>MAADGVHYLKVGKGSTRPLKVTLSDGARKIYKVNPRSSARASVPTDGITNREVAAYRLDRLFGFDLVPKTEFWAGKNGRGSLQDWVKDVKGGLSVNSYEMADRERMAIFDYVAGNTDRHSGNYLTRRDNGRPLAIDHGYCFPSSDKSPIISDFVADRFDRPISDEVIAQVRSVSPQRLADELRSCGLDEDAVAGAAARLREVQQLEPGRIQGTAWPGMIQDSFRLPVRRVSVPPEWL</sequence>
<dbReference type="GO" id="GO:0016301">
    <property type="term" value="F:kinase activity"/>
    <property type="evidence" value="ECO:0007669"/>
    <property type="project" value="UniProtKB-KW"/>
</dbReference>
<protein>
    <recommendedName>
        <fullName evidence="5">PI3K/PI4K catalytic domain-containing protein</fullName>
    </recommendedName>
</protein>
<evidence type="ECO:0000256" key="3">
    <source>
        <dbReference type="ARBA" id="ARBA00022777"/>
    </source>
</evidence>
<feature type="domain" description="PI3K/PI4K catalytic" evidence="5">
    <location>
        <begin position="95"/>
        <end position="146"/>
    </location>
</feature>
<organism evidence="6 7">
    <name type="scientific">Actinoallomurus iriomotensis</name>
    <dbReference type="NCBI Taxonomy" id="478107"/>
    <lineage>
        <taxon>Bacteria</taxon>
        <taxon>Bacillati</taxon>
        <taxon>Actinomycetota</taxon>
        <taxon>Actinomycetes</taxon>
        <taxon>Streptosporangiales</taxon>
        <taxon>Thermomonosporaceae</taxon>
        <taxon>Actinoallomurus</taxon>
    </lineage>
</organism>
<dbReference type="PANTHER" id="PTHR45800">
    <property type="entry name" value="PHOSPHATIDYLINOSITOL 4-KINASE GAMMA"/>
    <property type="match status" value="1"/>
</dbReference>
<evidence type="ECO:0000313" key="7">
    <source>
        <dbReference type="Proteomes" id="UP001165074"/>
    </source>
</evidence>
<dbReference type="InterPro" id="IPR044571">
    <property type="entry name" value="P4KG1-8"/>
</dbReference>
<proteinExistence type="predicted"/>
<keyword evidence="2" id="KW-0547">Nucleotide-binding</keyword>
<dbReference type="GO" id="GO:0005524">
    <property type="term" value="F:ATP binding"/>
    <property type="evidence" value="ECO:0007669"/>
    <property type="project" value="UniProtKB-KW"/>
</dbReference>
<dbReference type="InterPro" id="IPR000403">
    <property type="entry name" value="PI3/4_kinase_cat_dom"/>
</dbReference>
<evidence type="ECO:0000256" key="1">
    <source>
        <dbReference type="ARBA" id="ARBA00022679"/>
    </source>
</evidence>
<comment type="caution">
    <text evidence="6">The sequence shown here is derived from an EMBL/GenBank/DDBJ whole genome shotgun (WGS) entry which is preliminary data.</text>
</comment>
<evidence type="ECO:0000313" key="6">
    <source>
        <dbReference type="EMBL" id="GLY90388.1"/>
    </source>
</evidence>
<dbReference type="InterPro" id="IPR036940">
    <property type="entry name" value="PI3/4_kinase_cat_sf"/>
</dbReference>
<dbReference type="Gene3D" id="1.10.1070.11">
    <property type="entry name" value="Phosphatidylinositol 3-/4-kinase, catalytic domain"/>
    <property type="match status" value="1"/>
</dbReference>
<dbReference type="Pfam" id="PF00454">
    <property type="entry name" value="PI3_PI4_kinase"/>
    <property type="match status" value="1"/>
</dbReference>
<gene>
    <name evidence="6" type="ORF">Airi02_083170</name>
</gene>
<dbReference type="EMBL" id="BSTK01000016">
    <property type="protein sequence ID" value="GLY90388.1"/>
    <property type="molecule type" value="Genomic_DNA"/>
</dbReference>
<evidence type="ECO:0000256" key="2">
    <source>
        <dbReference type="ARBA" id="ARBA00022741"/>
    </source>
</evidence>
<accession>A0A9W6SB54</accession>
<keyword evidence="1" id="KW-0808">Transferase</keyword>
<evidence type="ECO:0000256" key="4">
    <source>
        <dbReference type="ARBA" id="ARBA00022840"/>
    </source>
</evidence>
<keyword evidence="4" id="KW-0067">ATP-binding</keyword>
<dbReference type="AlphaFoldDB" id="A0A9W6SB54"/>
<dbReference type="PANTHER" id="PTHR45800:SF4">
    <property type="entry name" value="PHOSPHATIDYLINOSITOL 4-KINASE GAMMA 3"/>
    <property type="match status" value="1"/>
</dbReference>